<dbReference type="Gene3D" id="1.20.1250.20">
    <property type="entry name" value="MFS general substrate transporter like domains"/>
    <property type="match status" value="2"/>
</dbReference>
<dbReference type="InterPro" id="IPR036259">
    <property type="entry name" value="MFS_trans_sf"/>
</dbReference>
<evidence type="ECO:0000256" key="3">
    <source>
        <dbReference type="ARBA" id="ARBA00022475"/>
    </source>
</evidence>
<evidence type="ECO:0000256" key="4">
    <source>
        <dbReference type="ARBA" id="ARBA00022519"/>
    </source>
</evidence>
<evidence type="ECO:0000256" key="7">
    <source>
        <dbReference type="ARBA" id="ARBA00023136"/>
    </source>
</evidence>
<dbReference type="Proteomes" id="UP001322664">
    <property type="component" value="Chromosome"/>
</dbReference>
<evidence type="ECO:0000256" key="1">
    <source>
        <dbReference type="ARBA" id="ARBA00004429"/>
    </source>
</evidence>
<evidence type="ECO:0000256" key="6">
    <source>
        <dbReference type="ARBA" id="ARBA00022989"/>
    </source>
</evidence>
<keyword evidence="5 8" id="KW-0812">Transmembrane</keyword>
<feature type="transmembrane region" description="Helical" evidence="8">
    <location>
        <begin position="299"/>
        <end position="319"/>
    </location>
</feature>
<dbReference type="PANTHER" id="PTHR23522:SF10">
    <property type="entry name" value="3-PHENYLPROPIONIC ACID TRANSPORTER-RELATED"/>
    <property type="match status" value="1"/>
</dbReference>
<feature type="transmembrane region" description="Helical" evidence="8">
    <location>
        <begin position="236"/>
        <end position="255"/>
    </location>
</feature>
<dbReference type="InterPro" id="IPR026032">
    <property type="entry name" value="HcaT-like"/>
</dbReference>
<feature type="transmembrane region" description="Helical" evidence="8">
    <location>
        <begin position="357"/>
        <end position="376"/>
    </location>
</feature>
<keyword evidence="3" id="KW-1003">Cell membrane</keyword>
<accession>A0ABZ0RSB9</accession>
<evidence type="ECO:0000256" key="2">
    <source>
        <dbReference type="ARBA" id="ARBA00022448"/>
    </source>
</evidence>
<feature type="transmembrane region" description="Helical" evidence="8">
    <location>
        <begin position="74"/>
        <end position="95"/>
    </location>
</feature>
<comment type="subcellular location">
    <subcellularLocation>
        <location evidence="1">Cell inner membrane</location>
        <topology evidence="1">Multi-pass membrane protein</topology>
    </subcellularLocation>
</comment>
<feature type="transmembrane region" description="Helical" evidence="8">
    <location>
        <begin position="101"/>
        <end position="121"/>
    </location>
</feature>
<keyword evidence="2" id="KW-0813">Transport</keyword>
<feature type="transmembrane region" description="Helical" evidence="8">
    <location>
        <begin position="42"/>
        <end position="62"/>
    </location>
</feature>
<evidence type="ECO:0000313" key="11">
    <source>
        <dbReference type="Proteomes" id="UP001322664"/>
    </source>
</evidence>
<dbReference type="RefSeq" id="WP_319836214.1">
    <property type="nucleotide sequence ID" value="NZ_CP137624.1"/>
</dbReference>
<evidence type="ECO:0000259" key="9">
    <source>
        <dbReference type="Pfam" id="PF12832"/>
    </source>
</evidence>
<feature type="domain" description="Major facilitator superfamily associated" evidence="9">
    <location>
        <begin position="6"/>
        <end position="360"/>
    </location>
</feature>
<dbReference type="PIRSF" id="PIRSF004925">
    <property type="entry name" value="HcaT"/>
    <property type="match status" value="1"/>
</dbReference>
<feature type="transmembrane region" description="Helical" evidence="8">
    <location>
        <begin position="331"/>
        <end position="351"/>
    </location>
</feature>
<proteinExistence type="predicted"/>
<keyword evidence="11" id="KW-1185">Reference proteome</keyword>
<keyword evidence="6 8" id="KW-1133">Transmembrane helix</keyword>
<dbReference type="NCBIfam" id="NF037955">
    <property type="entry name" value="mfs"/>
    <property type="match status" value="1"/>
</dbReference>
<feature type="transmembrane region" description="Helical" evidence="8">
    <location>
        <begin position="267"/>
        <end position="287"/>
    </location>
</feature>
<name>A0ABZ0RSB9_9BACI</name>
<reference evidence="10 11" key="1">
    <citation type="submission" date="2023-09" db="EMBL/GenBank/DDBJ databases">
        <authorList>
            <person name="Page C.A."/>
            <person name="Perez-Diaz I.M."/>
        </authorList>
    </citation>
    <scope>NUCLEOTIDE SEQUENCE [LARGE SCALE GENOMIC DNA]</scope>
    <source>
        <strain evidence="10 11">Ll15</strain>
    </source>
</reference>
<gene>
    <name evidence="10" type="ORF">R6U77_14685</name>
</gene>
<dbReference type="SUPFAM" id="SSF103473">
    <property type="entry name" value="MFS general substrate transporter"/>
    <property type="match status" value="1"/>
</dbReference>
<dbReference type="EMBL" id="CP137624">
    <property type="protein sequence ID" value="WPK11124.1"/>
    <property type="molecule type" value="Genomic_DNA"/>
</dbReference>
<feature type="transmembrane region" description="Helical" evidence="8">
    <location>
        <begin position="203"/>
        <end position="224"/>
    </location>
</feature>
<keyword evidence="4" id="KW-0997">Cell inner membrane</keyword>
<feature type="transmembrane region" description="Helical" evidence="8">
    <location>
        <begin position="12"/>
        <end position="30"/>
    </location>
</feature>
<feature type="transmembrane region" description="Helical" evidence="8">
    <location>
        <begin position="133"/>
        <end position="151"/>
    </location>
</feature>
<evidence type="ECO:0000256" key="8">
    <source>
        <dbReference type="SAM" id="Phobius"/>
    </source>
</evidence>
<organism evidence="10 11">
    <name type="scientific">Lysinibacillus louembei</name>
    <dbReference type="NCBI Taxonomy" id="1470088"/>
    <lineage>
        <taxon>Bacteria</taxon>
        <taxon>Bacillati</taxon>
        <taxon>Bacillota</taxon>
        <taxon>Bacilli</taxon>
        <taxon>Bacillales</taxon>
        <taxon>Bacillaceae</taxon>
        <taxon>Lysinibacillus</taxon>
    </lineage>
</organism>
<protein>
    <submittedName>
        <fullName evidence="10">3-phenylpropionate MFS transporter</fullName>
    </submittedName>
</protein>
<evidence type="ECO:0000256" key="5">
    <source>
        <dbReference type="ARBA" id="ARBA00022692"/>
    </source>
</evidence>
<dbReference type="InterPro" id="IPR024989">
    <property type="entry name" value="MFS_assoc_dom"/>
</dbReference>
<keyword evidence="7 8" id="KW-0472">Membrane</keyword>
<sequence length="380" mass="42327">MNNQRWMSQNFFTFYMTWGIFLPYWTGFLIEAKGLTVAEASLIMSFGLVARGISTMFAFPYISSKWSSKRVVDILAAASIITVLFFIPASSFISLFMVTLLFSFCFPALMPAIDSMAGILVQHGQLHYGKSRSYGSVGFVVMVLIVSVITGKFGDSTIAWLLLGGLILLFALNMRQAPAILLEKPLRAKIGNLSMKQLFKTPNFLIVLLIAILLQGAHASYYSYGYIYLQELHVPKYYIGLIINIGVFVEILFFAQSDRFFGQWKPATLLTIAAIGSTVRWLMVALIPTIPVFILSQTLHAVSFALAHFAVVLFFTQHLPKGQIPNAQGMYNAFAMSWSTAVLTLLGGYLYEIEPRFAFLGMVVCTIPALVLALYLNKKK</sequence>
<feature type="transmembrane region" description="Helical" evidence="8">
    <location>
        <begin position="157"/>
        <end position="182"/>
    </location>
</feature>
<dbReference type="PANTHER" id="PTHR23522">
    <property type="entry name" value="BLL5896 PROTEIN"/>
    <property type="match status" value="1"/>
</dbReference>
<dbReference type="NCBIfam" id="NF008346">
    <property type="entry name" value="PRK11128.1"/>
    <property type="match status" value="1"/>
</dbReference>
<evidence type="ECO:0000313" key="10">
    <source>
        <dbReference type="EMBL" id="WPK11124.1"/>
    </source>
</evidence>
<dbReference type="Pfam" id="PF12832">
    <property type="entry name" value="MFS_1_like"/>
    <property type="match status" value="1"/>
</dbReference>